<evidence type="ECO:0000259" key="6">
    <source>
        <dbReference type="Pfam" id="PF08016"/>
    </source>
</evidence>
<dbReference type="Proteomes" id="UP000488956">
    <property type="component" value="Unassembled WGS sequence"/>
</dbReference>
<evidence type="ECO:0000256" key="2">
    <source>
        <dbReference type="ARBA" id="ARBA00022692"/>
    </source>
</evidence>
<dbReference type="Proteomes" id="UP000429523">
    <property type="component" value="Unassembled WGS sequence"/>
</dbReference>
<evidence type="ECO:0000256" key="1">
    <source>
        <dbReference type="ARBA" id="ARBA00004141"/>
    </source>
</evidence>
<dbReference type="Proteomes" id="UP000440367">
    <property type="component" value="Unassembled WGS sequence"/>
</dbReference>
<keyword evidence="3 5" id="KW-1133">Transmembrane helix</keyword>
<dbReference type="Gene3D" id="1.10.287.70">
    <property type="match status" value="1"/>
</dbReference>
<gene>
    <name evidence="13" type="ORF">PF001_g22073</name>
    <name evidence="12" type="ORF">PF002_g22606</name>
    <name evidence="11" type="ORF">PF004_g24196</name>
    <name evidence="10" type="ORF">PF006_g20636</name>
    <name evidence="9" type="ORF">PF007_g22186</name>
    <name evidence="7" type="ORF">PF009_g19923</name>
    <name evidence="8" type="ORF">PF010_g25020</name>
</gene>
<dbReference type="EMBL" id="QXGD01001851">
    <property type="protein sequence ID" value="KAE9197882.1"/>
    <property type="molecule type" value="Genomic_DNA"/>
</dbReference>
<evidence type="ECO:0000313" key="13">
    <source>
        <dbReference type="EMBL" id="KAE9285077.1"/>
    </source>
</evidence>
<evidence type="ECO:0000313" key="14">
    <source>
        <dbReference type="Proteomes" id="UP000429523"/>
    </source>
</evidence>
<dbReference type="InterPro" id="IPR013122">
    <property type="entry name" value="PKD1_2_channel"/>
</dbReference>
<dbReference type="AlphaFoldDB" id="A0A6A3S5K5"/>
<evidence type="ECO:0000313" key="15">
    <source>
        <dbReference type="Proteomes" id="UP000437068"/>
    </source>
</evidence>
<dbReference type="EMBL" id="QXGA01001817">
    <property type="protein sequence ID" value="KAE9109601.1"/>
    <property type="molecule type" value="Genomic_DNA"/>
</dbReference>
<dbReference type="InterPro" id="IPR051223">
    <property type="entry name" value="Polycystin"/>
</dbReference>
<reference evidence="14 15" key="1">
    <citation type="submission" date="2018-08" db="EMBL/GenBank/DDBJ databases">
        <title>Genomic investigation of the strawberry pathogen Phytophthora fragariae indicates pathogenicity is determined by transcriptional variation in three key races.</title>
        <authorList>
            <person name="Adams T.M."/>
            <person name="Armitage A.D."/>
            <person name="Sobczyk M.K."/>
            <person name="Bates H.J."/>
            <person name="Dunwell J.M."/>
            <person name="Nellist C.F."/>
            <person name="Harrison R.J."/>
        </authorList>
    </citation>
    <scope>NUCLEOTIDE SEQUENCE [LARGE SCALE GENOMIC DNA]</scope>
    <source>
        <strain evidence="13 15">A4</strain>
        <strain evidence="12 16">BC-1</strain>
        <strain evidence="11 19">BC-23</strain>
        <strain evidence="10 17">NOV-5</strain>
        <strain evidence="9 18">NOV-71</strain>
        <strain evidence="7 14">NOV-9</strain>
        <strain evidence="8 20">ONT-3</strain>
    </source>
</reference>
<evidence type="ECO:0000313" key="16">
    <source>
        <dbReference type="Proteomes" id="UP000440367"/>
    </source>
</evidence>
<feature type="transmembrane region" description="Helical" evidence="5">
    <location>
        <begin position="68"/>
        <end position="90"/>
    </location>
</feature>
<proteinExistence type="predicted"/>
<name>A0A6A3S5K5_9STRA</name>
<protein>
    <recommendedName>
        <fullName evidence="6">Polycystin cation channel PKD1/PKD2 domain-containing protein</fullName>
    </recommendedName>
</protein>
<evidence type="ECO:0000313" key="10">
    <source>
        <dbReference type="EMBL" id="KAE9109601.1"/>
    </source>
</evidence>
<dbReference type="GO" id="GO:0016020">
    <property type="term" value="C:membrane"/>
    <property type="evidence" value="ECO:0007669"/>
    <property type="project" value="UniProtKB-SubCell"/>
</dbReference>
<keyword evidence="4 5" id="KW-0472">Membrane</keyword>
<evidence type="ECO:0000313" key="8">
    <source>
        <dbReference type="EMBL" id="KAE9073571.1"/>
    </source>
</evidence>
<evidence type="ECO:0000313" key="20">
    <source>
        <dbReference type="Proteomes" id="UP000488956"/>
    </source>
</evidence>
<dbReference type="EMBL" id="QXGE01002085">
    <property type="protein sequence ID" value="KAE9285077.1"/>
    <property type="molecule type" value="Genomic_DNA"/>
</dbReference>
<dbReference type="EMBL" id="QXGF01001442">
    <property type="protein sequence ID" value="KAE8929977.1"/>
    <property type="molecule type" value="Genomic_DNA"/>
</dbReference>
<evidence type="ECO:0000313" key="9">
    <source>
        <dbReference type="EMBL" id="KAE9082743.1"/>
    </source>
</evidence>
<evidence type="ECO:0000313" key="7">
    <source>
        <dbReference type="EMBL" id="KAE8929977.1"/>
    </source>
</evidence>
<accession>A0A6A3S5K5</accession>
<evidence type="ECO:0000313" key="12">
    <source>
        <dbReference type="EMBL" id="KAE9197882.1"/>
    </source>
</evidence>
<evidence type="ECO:0000256" key="4">
    <source>
        <dbReference type="ARBA" id="ARBA00023136"/>
    </source>
</evidence>
<evidence type="ECO:0000313" key="19">
    <source>
        <dbReference type="Proteomes" id="UP000476176"/>
    </source>
</evidence>
<dbReference type="EMBL" id="QXFZ01001951">
    <property type="protein sequence ID" value="KAE9082743.1"/>
    <property type="molecule type" value="Genomic_DNA"/>
</dbReference>
<dbReference type="Proteomes" id="UP000437068">
    <property type="component" value="Unassembled WGS sequence"/>
</dbReference>
<evidence type="ECO:0000313" key="18">
    <source>
        <dbReference type="Proteomes" id="UP000441208"/>
    </source>
</evidence>
<evidence type="ECO:0000313" key="17">
    <source>
        <dbReference type="Proteomes" id="UP000440732"/>
    </source>
</evidence>
<dbReference type="PANTHER" id="PTHR10877:SF183">
    <property type="entry name" value="AT14535P-RELATED"/>
    <property type="match status" value="1"/>
</dbReference>
<dbReference type="EMBL" id="QXFX01002795">
    <property type="protein sequence ID" value="KAE9073571.1"/>
    <property type="molecule type" value="Genomic_DNA"/>
</dbReference>
<evidence type="ECO:0000256" key="3">
    <source>
        <dbReference type="ARBA" id="ARBA00022989"/>
    </source>
</evidence>
<evidence type="ECO:0000256" key="5">
    <source>
        <dbReference type="SAM" id="Phobius"/>
    </source>
</evidence>
<dbReference type="Proteomes" id="UP000476176">
    <property type="component" value="Unassembled WGS sequence"/>
</dbReference>
<feature type="transmembrane region" description="Helical" evidence="5">
    <location>
        <begin position="12"/>
        <end position="34"/>
    </location>
</feature>
<dbReference type="EMBL" id="QXGC01002715">
    <property type="protein sequence ID" value="KAE9182607.1"/>
    <property type="molecule type" value="Genomic_DNA"/>
</dbReference>
<keyword evidence="2 5" id="KW-0812">Transmembrane</keyword>
<evidence type="ECO:0000313" key="11">
    <source>
        <dbReference type="EMBL" id="KAE9182607.1"/>
    </source>
</evidence>
<dbReference type="Pfam" id="PF08016">
    <property type="entry name" value="PKD_channel"/>
    <property type="match status" value="1"/>
</dbReference>
<organism evidence="10 17">
    <name type="scientific">Phytophthora fragariae</name>
    <dbReference type="NCBI Taxonomy" id="53985"/>
    <lineage>
        <taxon>Eukaryota</taxon>
        <taxon>Sar</taxon>
        <taxon>Stramenopiles</taxon>
        <taxon>Oomycota</taxon>
        <taxon>Peronosporomycetes</taxon>
        <taxon>Peronosporales</taxon>
        <taxon>Peronosporaceae</taxon>
        <taxon>Phytophthora</taxon>
    </lineage>
</organism>
<feature type="domain" description="Polycystin cation channel PKD1/PKD2" evidence="6">
    <location>
        <begin position="2"/>
        <end position="95"/>
    </location>
</feature>
<comment type="subcellular location">
    <subcellularLocation>
        <location evidence="1">Membrane</location>
        <topology evidence="1">Multi-pass membrane protein</topology>
    </subcellularLocation>
</comment>
<comment type="caution">
    <text evidence="10">The sequence shown here is derived from an EMBL/GenBank/DDBJ whole genome shotgun (WGS) entry which is preliminary data.</text>
</comment>
<dbReference type="Proteomes" id="UP000441208">
    <property type="component" value="Unassembled WGS sequence"/>
</dbReference>
<sequence length="157" mass="17330">MASAVRSFRTFSVSFAVILVTFASTGTVLFGSSVDEFSSTPSSTKTCVNMLFNNFEISTIDEINYSVAFYWSYMTFMTFVLLNIVLAIVVDAYKEEKVKKDEQVLDISPRAESRDSTRIGTDTSRPGVLHLPKTQSPVFSRVLGEDSVARAARCAHG</sequence>
<dbReference type="PANTHER" id="PTHR10877">
    <property type="entry name" value="POLYCYSTIN FAMILY MEMBER"/>
    <property type="match status" value="1"/>
</dbReference>
<dbReference type="Proteomes" id="UP000440732">
    <property type="component" value="Unassembled WGS sequence"/>
</dbReference>